<name>A0A4Q2DDW6_9AGAR</name>
<keyword evidence="3" id="KW-1185">Reference proteome</keyword>
<accession>A0A4Q2DDW6</accession>
<keyword evidence="1" id="KW-0732">Signal</keyword>
<proteinExistence type="predicted"/>
<feature type="chain" id="PRO_5020247445" evidence="1">
    <location>
        <begin position="22"/>
        <end position="168"/>
    </location>
</feature>
<gene>
    <name evidence="2" type="ORF">EST38_g8153</name>
</gene>
<sequence length="168" mass="19059">MKFSATFAVLAILSVKTIVSAFSVASTADLDLEMREEFTDGEVYEVVARELLDYSNEFEGVGARELDDEDFLYVRVPMYSMRLKPTTMARNTGETRLQNTIQKSIDQNSRSRPQVRIARPTFKQVAQKVIQQNRANRGPNAAQIGRQTTTNINNLRQKINNINAAKRK</sequence>
<evidence type="ECO:0000313" key="3">
    <source>
        <dbReference type="Proteomes" id="UP000290288"/>
    </source>
</evidence>
<evidence type="ECO:0000256" key="1">
    <source>
        <dbReference type="SAM" id="SignalP"/>
    </source>
</evidence>
<evidence type="ECO:0000313" key="2">
    <source>
        <dbReference type="EMBL" id="RXW17699.1"/>
    </source>
</evidence>
<reference evidence="2 3" key="1">
    <citation type="submission" date="2019-01" db="EMBL/GenBank/DDBJ databases">
        <title>Draft genome sequence of Psathyrella aberdarensis IHI B618.</title>
        <authorList>
            <person name="Buettner E."/>
            <person name="Kellner H."/>
        </authorList>
    </citation>
    <scope>NUCLEOTIDE SEQUENCE [LARGE SCALE GENOMIC DNA]</scope>
    <source>
        <strain evidence="2 3">IHI B618</strain>
    </source>
</reference>
<feature type="signal peptide" evidence="1">
    <location>
        <begin position="1"/>
        <end position="21"/>
    </location>
</feature>
<dbReference type="EMBL" id="SDEE01000319">
    <property type="protein sequence ID" value="RXW17699.1"/>
    <property type="molecule type" value="Genomic_DNA"/>
</dbReference>
<organism evidence="2 3">
    <name type="scientific">Candolleomyces aberdarensis</name>
    <dbReference type="NCBI Taxonomy" id="2316362"/>
    <lineage>
        <taxon>Eukaryota</taxon>
        <taxon>Fungi</taxon>
        <taxon>Dikarya</taxon>
        <taxon>Basidiomycota</taxon>
        <taxon>Agaricomycotina</taxon>
        <taxon>Agaricomycetes</taxon>
        <taxon>Agaricomycetidae</taxon>
        <taxon>Agaricales</taxon>
        <taxon>Agaricineae</taxon>
        <taxon>Psathyrellaceae</taxon>
        <taxon>Candolleomyces</taxon>
    </lineage>
</organism>
<dbReference type="Proteomes" id="UP000290288">
    <property type="component" value="Unassembled WGS sequence"/>
</dbReference>
<protein>
    <submittedName>
        <fullName evidence="2">Uncharacterized protein</fullName>
    </submittedName>
</protein>
<comment type="caution">
    <text evidence="2">The sequence shown here is derived from an EMBL/GenBank/DDBJ whole genome shotgun (WGS) entry which is preliminary data.</text>
</comment>
<dbReference type="AlphaFoldDB" id="A0A4Q2DDW6"/>